<dbReference type="EMBL" id="NEVH01016943">
    <property type="protein sequence ID" value="PNF25138.1"/>
    <property type="molecule type" value="Genomic_DNA"/>
</dbReference>
<evidence type="ECO:0000313" key="4">
    <source>
        <dbReference type="Proteomes" id="UP000235965"/>
    </source>
</evidence>
<dbReference type="GO" id="GO:0003676">
    <property type="term" value="F:nucleic acid binding"/>
    <property type="evidence" value="ECO:0007669"/>
    <property type="project" value="InterPro"/>
</dbReference>
<dbReference type="PANTHER" id="PTHR46060">
    <property type="entry name" value="MARINER MOS1 TRANSPOSASE-LIKE PROTEIN"/>
    <property type="match status" value="1"/>
</dbReference>
<dbReference type="AlphaFoldDB" id="A0A2J7Q978"/>
<comment type="caution">
    <text evidence="3">The sequence shown here is derived from an EMBL/GenBank/DDBJ whole genome shotgun (WGS) entry which is preliminary data.</text>
</comment>
<protein>
    <recommendedName>
        <fullName evidence="2">Mos1 transposase HTH domain-containing protein</fullName>
    </recommendedName>
</protein>
<dbReference type="InParanoid" id="A0A2J7Q978"/>
<evidence type="ECO:0000256" key="1">
    <source>
        <dbReference type="SAM" id="MobiDB-lite"/>
    </source>
</evidence>
<evidence type="ECO:0000313" key="3">
    <source>
        <dbReference type="EMBL" id="PNF25138.1"/>
    </source>
</evidence>
<dbReference type="Pfam" id="PF17906">
    <property type="entry name" value="HTH_48"/>
    <property type="match status" value="1"/>
</dbReference>
<dbReference type="OrthoDB" id="8189655at2759"/>
<name>A0A2J7Q978_9NEOP</name>
<dbReference type="Gene3D" id="3.30.420.10">
    <property type="entry name" value="Ribonuclease H-like superfamily/Ribonuclease H"/>
    <property type="match status" value="2"/>
</dbReference>
<gene>
    <name evidence="3" type="ORF">B7P43_G01979</name>
</gene>
<accession>A0A2J7Q978</accession>
<dbReference type="InterPro" id="IPR041426">
    <property type="entry name" value="Mos1_HTH"/>
</dbReference>
<dbReference type="Proteomes" id="UP000235965">
    <property type="component" value="Unassembled WGS sequence"/>
</dbReference>
<feature type="domain" description="Mos1 transposase HTH" evidence="2">
    <location>
        <begin position="7"/>
        <end position="52"/>
    </location>
</feature>
<reference evidence="3 4" key="1">
    <citation type="submission" date="2017-12" db="EMBL/GenBank/DDBJ databases">
        <title>Hemimetabolous genomes reveal molecular basis of termite eusociality.</title>
        <authorList>
            <person name="Harrison M.C."/>
            <person name="Jongepier E."/>
            <person name="Robertson H.M."/>
            <person name="Arning N."/>
            <person name="Bitard-Feildel T."/>
            <person name="Chao H."/>
            <person name="Childers C.P."/>
            <person name="Dinh H."/>
            <person name="Doddapaneni H."/>
            <person name="Dugan S."/>
            <person name="Gowin J."/>
            <person name="Greiner C."/>
            <person name="Han Y."/>
            <person name="Hu H."/>
            <person name="Hughes D.S.T."/>
            <person name="Huylmans A.-K."/>
            <person name="Kemena C."/>
            <person name="Kremer L.P.M."/>
            <person name="Lee S.L."/>
            <person name="Lopez-Ezquerra A."/>
            <person name="Mallet L."/>
            <person name="Monroy-Kuhn J.M."/>
            <person name="Moser A."/>
            <person name="Murali S.C."/>
            <person name="Muzny D.M."/>
            <person name="Otani S."/>
            <person name="Piulachs M.-D."/>
            <person name="Poelchau M."/>
            <person name="Qu J."/>
            <person name="Schaub F."/>
            <person name="Wada-Katsumata A."/>
            <person name="Worley K.C."/>
            <person name="Xie Q."/>
            <person name="Ylla G."/>
            <person name="Poulsen M."/>
            <person name="Gibbs R.A."/>
            <person name="Schal C."/>
            <person name="Richards S."/>
            <person name="Belles X."/>
            <person name="Korb J."/>
            <person name="Bornberg-Bauer E."/>
        </authorList>
    </citation>
    <scope>NUCLEOTIDE SEQUENCE [LARGE SCALE GENOMIC DNA]</scope>
    <source>
        <tissue evidence="3">Whole body</tissue>
    </source>
</reference>
<sequence length="249" mass="28847">MTEQHDQRYCIKFSHKLGDTQVETIRKIQQAFGDDAMSNSRIKEWYNRFKDGRTSVDNEPRSGRPSTSRNENVIEQVRTLVMEDSRITVRELVNEIGVSTGSVHSILTEDLGMRSVSAKFVPKLLTMERKQRRLEIAQDMLDNADSNPNFLNTMITGDDSWVYGQQVIVLPHPPYSPDLAPRDFLIFHRFKAKLPGRRFQSSEVVNVTRDVVREFPPYMFQQCFLQLYQRWQTCIAANGNYFEGRCGSV</sequence>
<organism evidence="3 4">
    <name type="scientific">Cryptotermes secundus</name>
    <dbReference type="NCBI Taxonomy" id="105785"/>
    <lineage>
        <taxon>Eukaryota</taxon>
        <taxon>Metazoa</taxon>
        <taxon>Ecdysozoa</taxon>
        <taxon>Arthropoda</taxon>
        <taxon>Hexapoda</taxon>
        <taxon>Insecta</taxon>
        <taxon>Pterygota</taxon>
        <taxon>Neoptera</taxon>
        <taxon>Polyneoptera</taxon>
        <taxon>Dictyoptera</taxon>
        <taxon>Blattodea</taxon>
        <taxon>Blattoidea</taxon>
        <taxon>Termitoidae</taxon>
        <taxon>Kalotermitidae</taxon>
        <taxon>Cryptotermitinae</taxon>
        <taxon>Cryptotermes</taxon>
    </lineage>
</organism>
<proteinExistence type="predicted"/>
<dbReference type="InterPro" id="IPR052709">
    <property type="entry name" value="Transposase-MT_Hybrid"/>
</dbReference>
<feature type="region of interest" description="Disordered" evidence="1">
    <location>
        <begin position="52"/>
        <end position="71"/>
    </location>
</feature>
<keyword evidence="4" id="KW-1185">Reference proteome</keyword>
<dbReference type="PANTHER" id="PTHR46060:SF1">
    <property type="entry name" value="MARINER MOS1 TRANSPOSASE-LIKE PROTEIN"/>
    <property type="match status" value="1"/>
</dbReference>
<feature type="compositionally biased region" description="Basic and acidic residues" evidence="1">
    <location>
        <begin position="52"/>
        <end position="62"/>
    </location>
</feature>
<dbReference type="Gene3D" id="1.10.10.1450">
    <property type="match status" value="1"/>
</dbReference>
<dbReference type="InterPro" id="IPR036397">
    <property type="entry name" value="RNaseH_sf"/>
</dbReference>
<dbReference type="STRING" id="105785.A0A2J7Q978"/>
<evidence type="ECO:0000259" key="2">
    <source>
        <dbReference type="Pfam" id="PF17906"/>
    </source>
</evidence>